<gene>
    <name evidence="1" type="ORF">S03H2_16363</name>
</gene>
<dbReference type="AlphaFoldDB" id="X1GEY4"/>
<comment type="caution">
    <text evidence="1">The sequence shown here is derived from an EMBL/GenBank/DDBJ whole genome shotgun (WGS) entry which is preliminary data.</text>
</comment>
<reference evidence="1" key="1">
    <citation type="journal article" date="2014" name="Front. Microbiol.">
        <title>High frequency of phylogenetically diverse reductive dehalogenase-homologous genes in deep subseafloor sedimentary metagenomes.</title>
        <authorList>
            <person name="Kawai M."/>
            <person name="Futagami T."/>
            <person name="Toyoda A."/>
            <person name="Takaki Y."/>
            <person name="Nishi S."/>
            <person name="Hori S."/>
            <person name="Arai W."/>
            <person name="Tsubouchi T."/>
            <person name="Morono Y."/>
            <person name="Uchiyama I."/>
            <person name="Ito T."/>
            <person name="Fujiyama A."/>
            <person name="Inagaki F."/>
            <person name="Takami H."/>
        </authorList>
    </citation>
    <scope>NUCLEOTIDE SEQUENCE</scope>
    <source>
        <strain evidence="1">Expedition CK06-06</strain>
    </source>
</reference>
<proteinExistence type="predicted"/>
<name>X1GEY4_9ZZZZ</name>
<sequence length="109" mass="11684">MSRFRKTTQLLGFSILALGIAAGTASAQDTRPADRQEHAATAEQMQGMHDMKGMDNMHMMSAKVDAIDPKTGLVDVTSSGMKLKLHFPPASLANVKVGDTITLHLGFSK</sequence>
<evidence type="ECO:0000313" key="1">
    <source>
        <dbReference type="EMBL" id="GAH40164.1"/>
    </source>
</evidence>
<accession>X1GEY4</accession>
<organism evidence="1">
    <name type="scientific">marine sediment metagenome</name>
    <dbReference type="NCBI Taxonomy" id="412755"/>
    <lineage>
        <taxon>unclassified sequences</taxon>
        <taxon>metagenomes</taxon>
        <taxon>ecological metagenomes</taxon>
    </lineage>
</organism>
<protein>
    <submittedName>
        <fullName evidence="1">Uncharacterized protein</fullName>
    </submittedName>
</protein>
<dbReference type="EMBL" id="BARU01008355">
    <property type="protein sequence ID" value="GAH40164.1"/>
    <property type="molecule type" value="Genomic_DNA"/>
</dbReference>